<name>A0A3D1JGX8_9CHLR</name>
<dbReference type="Proteomes" id="UP000253922">
    <property type="component" value="Unassembled WGS sequence"/>
</dbReference>
<feature type="domain" description="VTT" evidence="3">
    <location>
        <begin position="58"/>
        <end position="170"/>
    </location>
</feature>
<keyword evidence="2" id="KW-0472">Membrane</keyword>
<dbReference type="Proteomes" id="UP000264141">
    <property type="component" value="Unassembled WGS sequence"/>
</dbReference>
<evidence type="ECO:0000256" key="2">
    <source>
        <dbReference type="SAM" id="Phobius"/>
    </source>
</evidence>
<reference evidence="4" key="1">
    <citation type="journal article" date="2015" name="Genome Announc.">
        <title>Draft Genome Sequences of Anaerolinea thermolimosa IMO-1, Bellilinea caldifistulae GOMI-1, Leptolinea tardivitalis YMTK-2, Levilinea saccharolytica KIBI-1, Longilinea arvoryzae KOME-1, Previously Described as Members of the Class Anaerolineae (Chloroflexi).</title>
        <authorList>
            <person name="Matsuura N."/>
            <person name="Tourlousse M.D."/>
            <person name="Ohashi A."/>
            <person name="Hugenholtz P."/>
            <person name="Sekiguchi Y."/>
        </authorList>
    </citation>
    <scope>NUCLEOTIDE SEQUENCE</scope>
    <source>
        <strain evidence="4">IMO-1</strain>
    </source>
</reference>
<reference evidence="5 7" key="3">
    <citation type="journal article" date="2018" name="Nat. Biotechnol.">
        <title>A standardized bacterial taxonomy based on genome phylogeny substantially revises the tree of life.</title>
        <authorList>
            <person name="Parks D.H."/>
            <person name="Chuvochina M."/>
            <person name="Waite D.W."/>
            <person name="Rinke C."/>
            <person name="Skarshewski A."/>
            <person name="Chaumeil P.A."/>
            <person name="Hugenholtz P."/>
        </authorList>
    </citation>
    <scope>NUCLEOTIDE SEQUENCE [LARGE SCALE GENOMIC DNA]</scope>
    <source>
        <strain evidence="5">UBA8781</strain>
    </source>
</reference>
<dbReference type="GO" id="GO:0005886">
    <property type="term" value="C:plasma membrane"/>
    <property type="evidence" value="ECO:0007669"/>
    <property type="project" value="TreeGrafter"/>
</dbReference>
<evidence type="ECO:0000313" key="4">
    <source>
        <dbReference type="EMBL" id="GAP08561.1"/>
    </source>
</evidence>
<keyword evidence="2" id="KW-0812">Transmembrane</keyword>
<evidence type="ECO:0000313" key="5">
    <source>
        <dbReference type="EMBL" id="HCE17831.1"/>
    </source>
</evidence>
<comment type="similarity">
    <text evidence="1">Belongs to the DedA family.</text>
</comment>
<dbReference type="OrthoDB" id="157088at2"/>
<feature type="transmembrane region" description="Helical" evidence="2">
    <location>
        <begin position="74"/>
        <end position="94"/>
    </location>
</feature>
<dbReference type="EMBL" id="DPBP01000031">
    <property type="protein sequence ID" value="HCE17831.1"/>
    <property type="molecule type" value="Genomic_DNA"/>
</dbReference>
<dbReference type="RefSeq" id="WP_062196246.1">
    <property type="nucleotide sequence ID" value="NZ_DF967966.1"/>
</dbReference>
<accession>A0A3D1JGX8</accession>
<keyword evidence="2" id="KW-1133">Transmembrane helix</keyword>
<sequence length="178" mass="19521">MTRSRRTLILRILALTFVVGLSITLYLLRDQVRQLEGLGYTGIFLVSLLSSATLILPVPGVLFTSVMGAVFNPLWVALAAGSGAALGELSGYLAGFSGRGVVEKTEIHRKLEDWMHRYGEVTVLVLAFIPNPLFDVAGMIAGALKMKLWRFLLFCWLGKVGKMLLFAYGGMGIFHLFP</sequence>
<feature type="transmembrane region" description="Helical" evidence="2">
    <location>
        <begin position="151"/>
        <end position="177"/>
    </location>
</feature>
<dbReference type="PANTHER" id="PTHR42709">
    <property type="entry name" value="ALKALINE PHOSPHATASE LIKE PROTEIN"/>
    <property type="match status" value="1"/>
</dbReference>
<dbReference type="STRING" id="229919.GCA_001050195_03400"/>
<dbReference type="EMBL" id="DF967966">
    <property type="protein sequence ID" value="GAP08561.1"/>
    <property type="molecule type" value="Genomic_DNA"/>
</dbReference>
<gene>
    <name evidence="4" type="ORF">ATHL_03466</name>
    <name evidence="5" type="ORF">DEQ80_08225</name>
</gene>
<dbReference type="InterPro" id="IPR032816">
    <property type="entry name" value="VTT_dom"/>
</dbReference>
<feature type="transmembrane region" description="Helical" evidence="2">
    <location>
        <begin position="40"/>
        <end position="62"/>
    </location>
</feature>
<evidence type="ECO:0000256" key="1">
    <source>
        <dbReference type="ARBA" id="ARBA00010792"/>
    </source>
</evidence>
<proteinExistence type="inferred from homology"/>
<dbReference type="AlphaFoldDB" id="A0A3D1JGX8"/>
<dbReference type="Pfam" id="PF09335">
    <property type="entry name" value="VTT_dom"/>
    <property type="match status" value="1"/>
</dbReference>
<protein>
    <submittedName>
        <fullName evidence="5">DedA family protein</fullName>
    </submittedName>
    <submittedName>
        <fullName evidence="4">Predicted membrane protein</fullName>
    </submittedName>
</protein>
<keyword evidence="6" id="KW-1185">Reference proteome</keyword>
<organism evidence="5 7">
    <name type="scientific">Anaerolinea thermolimosa</name>
    <dbReference type="NCBI Taxonomy" id="229919"/>
    <lineage>
        <taxon>Bacteria</taxon>
        <taxon>Bacillati</taxon>
        <taxon>Chloroflexota</taxon>
        <taxon>Anaerolineae</taxon>
        <taxon>Anaerolineales</taxon>
        <taxon>Anaerolineaceae</taxon>
        <taxon>Anaerolinea</taxon>
    </lineage>
</organism>
<dbReference type="InterPro" id="IPR051311">
    <property type="entry name" value="DedA_domain"/>
</dbReference>
<evidence type="ECO:0000259" key="3">
    <source>
        <dbReference type="Pfam" id="PF09335"/>
    </source>
</evidence>
<dbReference type="PANTHER" id="PTHR42709:SF11">
    <property type="entry name" value="DEDA FAMILY PROTEIN"/>
    <property type="match status" value="1"/>
</dbReference>
<feature type="transmembrane region" description="Helical" evidence="2">
    <location>
        <begin position="7"/>
        <end position="28"/>
    </location>
</feature>
<reference evidence="6" key="2">
    <citation type="submission" date="2015-07" db="EMBL/GenBank/DDBJ databases">
        <title>Draft Genome Sequences of Anaerolinea thermolimosa IMO-1, Bellilinea caldifistulae GOMI-1, Leptolinea tardivitalis YMTK-2, Levilinea saccharolytica KIBI-1,Longilinea arvoryzae KOME-1, Previously Described as Members of the Anaerolineaceae (Chloroflexi).</title>
        <authorList>
            <person name="Sekiguchi Y."/>
            <person name="Ohashi A."/>
            <person name="Matsuura N."/>
            <person name="Tourlousse M.D."/>
        </authorList>
    </citation>
    <scope>NUCLEOTIDE SEQUENCE [LARGE SCALE GENOMIC DNA]</scope>
    <source>
        <strain evidence="6">IMO-1</strain>
    </source>
</reference>
<evidence type="ECO:0000313" key="7">
    <source>
        <dbReference type="Proteomes" id="UP000264141"/>
    </source>
</evidence>
<feature type="transmembrane region" description="Helical" evidence="2">
    <location>
        <begin position="121"/>
        <end position="144"/>
    </location>
</feature>
<evidence type="ECO:0000313" key="6">
    <source>
        <dbReference type="Proteomes" id="UP000253922"/>
    </source>
</evidence>